<dbReference type="OrthoDB" id="3045996at2759"/>
<dbReference type="SUPFAM" id="SSF81383">
    <property type="entry name" value="F-box domain"/>
    <property type="match status" value="1"/>
</dbReference>
<organism evidence="3 4">
    <name type="scientific">Galerina marginata (strain CBS 339.88)</name>
    <dbReference type="NCBI Taxonomy" id="685588"/>
    <lineage>
        <taxon>Eukaryota</taxon>
        <taxon>Fungi</taxon>
        <taxon>Dikarya</taxon>
        <taxon>Basidiomycota</taxon>
        <taxon>Agaricomycotina</taxon>
        <taxon>Agaricomycetes</taxon>
        <taxon>Agaricomycetidae</taxon>
        <taxon>Agaricales</taxon>
        <taxon>Agaricineae</taxon>
        <taxon>Strophariaceae</taxon>
        <taxon>Galerina</taxon>
    </lineage>
</organism>
<evidence type="ECO:0000256" key="1">
    <source>
        <dbReference type="SAM" id="Coils"/>
    </source>
</evidence>
<sequence>MELDGSVVGEEIDWNERIPWDDNMKDVEIELPDSIFQLLKHNNPPSPQDILQSKEYQDGLAGPFTSVDSRIQSITSQIVALQEELQNLEIERIGYAKQSKACDIAISPIRHLPPELVQEIAYYLVPLNDHIMSSRNDLLSISRVCSSWRTAAISMPRLWNQFEIDTTYSALPRNQMKLKTTTLEYSKRAQSLPLYIKVFLSDFEFRGTKHESSHRFLSWLVSQWPSINQVRGLQITSFRFLEVLAIELTEPGAFDSLERLVILHGRSTKVIRNVIAFDNDTVWGDLFANAPGLRRLSVGKGSVGEHLHNLHIPFKQVTHLFLDVPISFSRWALLLKSFSALQFGFFFLLDRPGSQQIDSPCLEGLSLFVEDFSGYPGCLMTIQTGHFPKLSHLELHVSSSERWPSQNAPPAPGLPSLKTLSLFFMQTAPIEALLSVLRNSPDVTTLELGLPASQWGPLLSALTHDDSGHQSQILPLLSTLVVQVLVPLGSLSWTGTYFDTEPCQELVDMIHSRFAIVPEATGQSLHSVSLLLVKHPNYELIANATRQALLPYINAGLSFQTFNRDSALEDERSNSYLSAEWEICVPGLYHRPVLFGR</sequence>
<evidence type="ECO:0000313" key="4">
    <source>
        <dbReference type="Proteomes" id="UP000027222"/>
    </source>
</evidence>
<protein>
    <recommendedName>
        <fullName evidence="2">F-box domain-containing protein</fullName>
    </recommendedName>
</protein>
<dbReference type="InterPro" id="IPR001810">
    <property type="entry name" value="F-box_dom"/>
</dbReference>
<evidence type="ECO:0000313" key="3">
    <source>
        <dbReference type="EMBL" id="KDR79243.1"/>
    </source>
</evidence>
<dbReference type="Proteomes" id="UP000027222">
    <property type="component" value="Unassembled WGS sequence"/>
</dbReference>
<name>A0A067TJT3_GALM3</name>
<feature type="domain" description="F-box" evidence="2">
    <location>
        <begin position="109"/>
        <end position="162"/>
    </location>
</feature>
<dbReference type="AlphaFoldDB" id="A0A067TJT3"/>
<feature type="coiled-coil region" evidence="1">
    <location>
        <begin position="71"/>
        <end position="98"/>
    </location>
</feature>
<accession>A0A067TJT3</accession>
<keyword evidence="4" id="KW-1185">Reference proteome</keyword>
<evidence type="ECO:0000259" key="2">
    <source>
        <dbReference type="Pfam" id="PF12937"/>
    </source>
</evidence>
<dbReference type="EMBL" id="KL142373">
    <property type="protein sequence ID" value="KDR79243.1"/>
    <property type="molecule type" value="Genomic_DNA"/>
</dbReference>
<dbReference type="InterPro" id="IPR036047">
    <property type="entry name" value="F-box-like_dom_sf"/>
</dbReference>
<reference evidence="4" key="1">
    <citation type="journal article" date="2014" name="Proc. Natl. Acad. Sci. U.S.A.">
        <title>Extensive sampling of basidiomycete genomes demonstrates inadequacy of the white-rot/brown-rot paradigm for wood decay fungi.</title>
        <authorList>
            <person name="Riley R."/>
            <person name="Salamov A.A."/>
            <person name="Brown D.W."/>
            <person name="Nagy L.G."/>
            <person name="Floudas D."/>
            <person name="Held B.W."/>
            <person name="Levasseur A."/>
            <person name="Lombard V."/>
            <person name="Morin E."/>
            <person name="Otillar R."/>
            <person name="Lindquist E.A."/>
            <person name="Sun H."/>
            <person name="LaButti K.M."/>
            <person name="Schmutz J."/>
            <person name="Jabbour D."/>
            <person name="Luo H."/>
            <person name="Baker S.E."/>
            <person name="Pisabarro A.G."/>
            <person name="Walton J.D."/>
            <person name="Blanchette R.A."/>
            <person name="Henrissat B."/>
            <person name="Martin F."/>
            <person name="Cullen D."/>
            <person name="Hibbett D.S."/>
            <person name="Grigoriev I.V."/>
        </authorList>
    </citation>
    <scope>NUCLEOTIDE SEQUENCE [LARGE SCALE GENOMIC DNA]</scope>
    <source>
        <strain evidence="4">CBS 339.88</strain>
    </source>
</reference>
<dbReference type="Gene3D" id="1.20.1280.50">
    <property type="match status" value="1"/>
</dbReference>
<proteinExistence type="predicted"/>
<dbReference type="Pfam" id="PF12937">
    <property type="entry name" value="F-box-like"/>
    <property type="match status" value="1"/>
</dbReference>
<dbReference type="HOGENOM" id="CLU_467728_0_0_1"/>
<keyword evidence="1" id="KW-0175">Coiled coil</keyword>
<gene>
    <name evidence="3" type="ORF">GALMADRAFT_265729</name>
</gene>